<name>A0A8D9CEH3_9VIRU</name>
<organism evidence="1">
    <name type="scientific">uncultured marine phage</name>
    <dbReference type="NCBI Taxonomy" id="707152"/>
    <lineage>
        <taxon>Viruses</taxon>
        <taxon>environmental samples</taxon>
    </lineage>
</organism>
<accession>A0A8D9CEH3</accession>
<gene>
    <name evidence="1" type="ORF">SLAVMIC_00016</name>
</gene>
<reference evidence="1" key="1">
    <citation type="submission" date="2021-06" db="EMBL/GenBank/DDBJ databases">
        <authorList>
            <person name="Gannon L."/>
            <person name="Redgwell R T."/>
            <person name="Michniewski S."/>
            <person name="Harrison D C."/>
            <person name="Millard A."/>
        </authorList>
    </citation>
    <scope>NUCLEOTIDE SEQUENCE</scope>
</reference>
<sequence length="169" mass="19394">MKNIKDATLDEINDFSEIAAPLVKFIRDNWSTDVKPKDYDEFMEDYEEYKGQGEDQYELDFDGLLDGGGYSFPFPVKLATPYVAYDDNEQGRDPLQVMVGAILAYGISIGERREKLDDSNDMFIRNIKWLLEDIKGGEIDNQEVLSRKAELGLSGLKIKYPELFVNEEK</sequence>
<dbReference type="EMBL" id="OU342829">
    <property type="protein sequence ID" value="CAG7579689.1"/>
    <property type="molecule type" value="Genomic_DNA"/>
</dbReference>
<evidence type="ECO:0000313" key="1">
    <source>
        <dbReference type="EMBL" id="CAG7579689.1"/>
    </source>
</evidence>
<protein>
    <submittedName>
        <fullName evidence="1">Uncharacterized protein</fullName>
    </submittedName>
</protein>
<proteinExistence type="predicted"/>